<dbReference type="AlphaFoldDB" id="A0A0A9GEG8"/>
<proteinExistence type="predicted"/>
<accession>A0A0A9GEG8</accession>
<name>A0A0A9GEG8_ARUDO</name>
<sequence>MHARNPAQQDLHTIRVFIQRTRMHGSSLNPSLTASSPRERGKNYRHYCGSLPLLHCCTLPERGKKYYTNYSHPMVVSLWQLQPSKQQSSYSRGLPKCPPSEAALHGPLHAAVVMLGPLAPCPRLPLMAVRRVHAYLCGF</sequence>
<protein>
    <submittedName>
        <fullName evidence="1">Uncharacterized protein</fullName>
    </submittedName>
</protein>
<organism evidence="1">
    <name type="scientific">Arundo donax</name>
    <name type="common">Giant reed</name>
    <name type="synonym">Donax arundinaceus</name>
    <dbReference type="NCBI Taxonomy" id="35708"/>
    <lineage>
        <taxon>Eukaryota</taxon>
        <taxon>Viridiplantae</taxon>
        <taxon>Streptophyta</taxon>
        <taxon>Embryophyta</taxon>
        <taxon>Tracheophyta</taxon>
        <taxon>Spermatophyta</taxon>
        <taxon>Magnoliopsida</taxon>
        <taxon>Liliopsida</taxon>
        <taxon>Poales</taxon>
        <taxon>Poaceae</taxon>
        <taxon>PACMAD clade</taxon>
        <taxon>Arundinoideae</taxon>
        <taxon>Arundineae</taxon>
        <taxon>Arundo</taxon>
    </lineage>
</organism>
<reference evidence="1" key="2">
    <citation type="journal article" date="2015" name="Data Brief">
        <title>Shoot transcriptome of the giant reed, Arundo donax.</title>
        <authorList>
            <person name="Barrero R.A."/>
            <person name="Guerrero F.D."/>
            <person name="Moolhuijzen P."/>
            <person name="Goolsby J.A."/>
            <person name="Tidwell J."/>
            <person name="Bellgard S.E."/>
            <person name="Bellgard M.I."/>
        </authorList>
    </citation>
    <scope>NUCLEOTIDE SEQUENCE</scope>
    <source>
        <tissue evidence="1">Shoot tissue taken approximately 20 cm above the soil surface</tissue>
    </source>
</reference>
<evidence type="ECO:0000313" key="1">
    <source>
        <dbReference type="EMBL" id="JAE19038.1"/>
    </source>
</evidence>
<reference evidence="1" key="1">
    <citation type="submission" date="2014-09" db="EMBL/GenBank/DDBJ databases">
        <authorList>
            <person name="Magalhaes I.L.F."/>
            <person name="Oliveira U."/>
            <person name="Santos F.R."/>
            <person name="Vidigal T.H.D.A."/>
            <person name="Brescovit A.D."/>
            <person name="Santos A.J."/>
        </authorList>
    </citation>
    <scope>NUCLEOTIDE SEQUENCE</scope>
    <source>
        <tissue evidence="1">Shoot tissue taken approximately 20 cm above the soil surface</tissue>
    </source>
</reference>
<dbReference type="EMBL" id="GBRH01178858">
    <property type="protein sequence ID" value="JAE19038.1"/>
    <property type="molecule type" value="Transcribed_RNA"/>
</dbReference>